<dbReference type="HOGENOM" id="CLU_1170177_0_0_4"/>
<dbReference type="PATRIC" id="fig|1203554.3.peg.437"/>
<accession>S3BP42</accession>
<dbReference type="EMBL" id="ATCF01000005">
    <property type="protein sequence ID" value="EPE01141.1"/>
    <property type="molecule type" value="Genomic_DNA"/>
</dbReference>
<organism evidence="1 2">
    <name type="scientific">Sutterella wadsworthensis HGA0223</name>
    <dbReference type="NCBI Taxonomy" id="1203554"/>
    <lineage>
        <taxon>Bacteria</taxon>
        <taxon>Pseudomonadati</taxon>
        <taxon>Pseudomonadota</taxon>
        <taxon>Betaproteobacteria</taxon>
        <taxon>Burkholderiales</taxon>
        <taxon>Sutterellaceae</taxon>
        <taxon>Sutterella</taxon>
    </lineage>
</organism>
<sequence length="237" mass="25671">MTFPFAARTNAPNTRAASMEPLEVLLSTHNPQVDKLLGGGFPCKGFVELLTTGERRGEISLLIHALAHVKRVVWILPPQGFTPYAPAFEAAGIDLSRQLFVVPASPEEAFRCAEAAVTSGEADAVVAWLAPLARDEDRRAVSRLALACASRNVVLFGIRPASLACLPLTADLRVQFSPVHKGREILSRIRTLRRRTFINASVSAEIPLFAPAAEPPKPCDRPSTPLQHSLFPELVPA</sequence>
<dbReference type="STRING" id="1203554.HMPREF1476_00452"/>
<evidence type="ECO:0000313" key="2">
    <source>
        <dbReference type="Proteomes" id="UP000014400"/>
    </source>
</evidence>
<dbReference type="AlphaFoldDB" id="S3BP42"/>
<dbReference type="RefSeq" id="WP_016473838.1">
    <property type="nucleotide sequence ID" value="NZ_KE150480.1"/>
</dbReference>
<name>S3BP42_9BURK</name>
<dbReference type="eggNOG" id="COG4544">
    <property type="taxonomic scope" value="Bacteria"/>
</dbReference>
<comment type="caution">
    <text evidence="1">The sequence shown here is derived from an EMBL/GenBank/DDBJ whole genome shotgun (WGS) entry which is preliminary data.</text>
</comment>
<dbReference type="SUPFAM" id="SSF52540">
    <property type="entry name" value="P-loop containing nucleoside triphosphate hydrolases"/>
    <property type="match status" value="1"/>
</dbReference>
<keyword evidence="2" id="KW-1185">Reference proteome</keyword>
<dbReference type="InterPro" id="IPR027417">
    <property type="entry name" value="P-loop_NTPase"/>
</dbReference>
<gene>
    <name evidence="1" type="ORF">HMPREF1476_00452</name>
</gene>
<evidence type="ECO:0000313" key="1">
    <source>
        <dbReference type="EMBL" id="EPE01141.1"/>
    </source>
</evidence>
<evidence type="ECO:0008006" key="3">
    <source>
        <dbReference type="Google" id="ProtNLM"/>
    </source>
</evidence>
<proteinExistence type="predicted"/>
<reference evidence="1 2" key="1">
    <citation type="submission" date="2013-04" db="EMBL/GenBank/DDBJ databases">
        <title>The Genome Sequence of Sutterella wadsworthensis HGA0223.</title>
        <authorList>
            <consortium name="The Broad Institute Genomics Platform"/>
            <person name="Earl A."/>
            <person name="Ward D."/>
            <person name="Feldgarden M."/>
            <person name="Gevers D."/>
            <person name="Schmidt T.M."/>
            <person name="Dover J."/>
            <person name="Dai D."/>
            <person name="Walker B."/>
            <person name="Young S."/>
            <person name="Zeng Q."/>
            <person name="Gargeya S."/>
            <person name="Fitzgerald M."/>
            <person name="Haas B."/>
            <person name="Abouelleil A."/>
            <person name="Allen A.W."/>
            <person name="Alvarado L."/>
            <person name="Arachchi H.M."/>
            <person name="Berlin A.M."/>
            <person name="Chapman S.B."/>
            <person name="Gainer-Dewar J."/>
            <person name="Goldberg J."/>
            <person name="Griggs A."/>
            <person name="Gujja S."/>
            <person name="Hansen M."/>
            <person name="Howarth C."/>
            <person name="Imamovic A."/>
            <person name="Ireland A."/>
            <person name="Larimer J."/>
            <person name="McCowan C."/>
            <person name="Murphy C."/>
            <person name="Pearson M."/>
            <person name="Poon T.W."/>
            <person name="Priest M."/>
            <person name="Roberts A."/>
            <person name="Saif S."/>
            <person name="Shea T."/>
            <person name="Sisk P."/>
            <person name="Sykes S."/>
            <person name="Wortman J."/>
            <person name="Nusbaum C."/>
            <person name="Birren B."/>
        </authorList>
    </citation>
    <scope>NUCLEOTIDE SEQUENCE [LARGE SCALE GENOMIC DNA]</scope>
    <source>
        <strain evidence="1 2">HGA0223</strain>
    </source>
</reference>
<dbReference type="Proteomes" id="UP000014400">
    <property type="component" value="Unassembled WGS sequence"/>
</dbReference>
<protein>
    <recommendedName>
        <fullName evidence="3">Translesion DNA synthesis-associated protein ImuA</fullName>
    </recommendedName>
</protein>
<dbReference type="Gene3D" id="3.40.50.300">
    <property type="entry name" value="P-loop containing nucleotide triphosphate hydrolases"/>
    <property type="match status" value="1"/>
</dbReference>